<dbReference type="GO" id="GO:0016020">
    <property type="term" value="C:membrane"/>
    <property type="evidence" value="ECO:0007669"/>
    <property type="project" value="UniProtKB-SubCell"/>
</dbReference>
<evidence type="ECO:0000256" key="3">
    <source>
        <dbReference type="ARBA" id="ARBA00022989"/>
    </source>
</evidence>
<sequence length="1068" mass="120347">MERDRQPSPITGSHSNGSQATTDSFVAGGPSLNPSGLDVTLDHQQRLHPLSPSQGRYRDQDQDQEHDQDNDQDQVYLTRPSFGSRRGSSSFSIMQIDEIISDDRINMETYGVQELRDGFFDALFLTPKPIDPDFVAEIAKATLPKAFDKSHPLSAKHFLPRQLHELISVAHRVATTRAGIELIKSFLAFFIVYILCLVQPVHNWLGRYDYIMVVSVIINHPGRSFGSQLDGAVLTIIGTAVGLGWGAVGLLLSVSTSDAREGYGWILAAFSIVLFASIAFLRAFLIRLYQPTLCAGIALAFTTLAETQSGEIKWQKLWSYAVPWALGQAVALAVNCLVFPDAGNHSLAIALDKSFKTMQESLVIPRPRDIRAKRRLAKAFMEVSLAYRDMRIDLTVTRFRPMDVRELRNAVQGVVRALLSMKTDTDLFEELDSPIGITVADSLGSELPYEDSGRKIAQALSRPTKEVISCMAEAINRCHAALMDTTGWRKEIGPPLDVSSDIVPIQLRMKDALEAFDVAEARLLASNDRPDTYEEHGQAVELFVFARHARETAATVVHLMAHVHDMQSHSNHTRINLPTYPPAKALYRTNAQVRHDRGGVTAGMYKATFKEIRNLIILTNASEERPRNVNFRSLTEGKNDDTTFDVPGKKKLRYRVWLVLRRLQDIESKYALKVALLILVLALPGWLGTETGWWNAHEAWWAACLGWITMHPRVGGNVQDFFTRASIAILGAAWSGAAHAASRGNPYVLAVFSAIYMIPMMYRFTQSKHPRSGLIGCLSFTVISLSLRNHSADANVTLLGVHKGIAFLVGTIAPIIVNWMLWPFVARHELRGALSLMIYYMSIMYRNVVANYVYFDEGKDPTPEDIRRSEMLESRMREGFVRIRQLLVMTRHEIRLRGPFDPVPYSCLAASCERFFEYLIAVRQSALFYNPNYIRDNPVAAEMLFTYRRDAVAAILSNLYTLSGALKHQKKVPRYLPSAAAARKKLLHRTVEVAKEMEEKAEYRELERQKTWSDIYSYSYNESLTGCVAQLEELEQFTKLIMGEKRFEGKKHLDYYDEDADVSPERLN</sequence>
<feature type="transmembrane region" description="Helical" evidence="6">
    <location>
        <begin position="182"/>
        <end position="202"/>
    </location>
</feature>
<feature type="region of interest" description="Disordered" evidence="5">
    <location>
        <begin position="1"/>
        <end position="89"/>
    </location>
</feature>
<dbReference type="PRINTS" id="PR02047">
    <property type="entry name" value="BREFELDNASP4"/>
</dbReference>
<evidence type="ECO:0000256" key="4">
    <source>
        <dbReference type="ARBA" id="ARBA00023136"/>
    </source>
</evidence>
<evidence type="ECO:0000256" key="1">
    <source>
        <dbReference type="ARBA" id="ARBA00004141"/>
    </source>
</evidence>
<evidence type="ECO:0000313" key="8">
    <source>
        <dbReference type="EMBL" id="RGP75180.1"/>
    </source>
</evidence>
<evidence type="ECO:0000259" key="7">
    <source>
        <dbReference type="Pfam" id="PF10337"/>
    </source>
</evidence>
<protein>
    <recommendedName>
        <fullName evidence="7">Putative ER transporter 6TM N-terminal domain-containing protein</fullName>
    </recommendedName>
</protein>
<feature type="compositionally biased region" description="Basic and acidic residues" evidence="5">
    <location>
        <begin position="56"/>
        <end position="69"/>
    </location>
</feature>
<proteinExistence type="predicted"/>
<dbReference type="Pfam" id="PF10337">
    <property type="entry name" value="ArAE_2_N"/>
    <property type="match status" value="1"/>
</dbReference>
<feature type="transmembrane region" description="Helical" evidence="6">
    <location>
        <begin position="317"/>
        <end position="339"/>
    </location>
</feature>
<evidence type="ECO:0000256" key="2">
    <source>
        <dbReference type="ARBA" id="ARBA00022692"/>
    </source>
</evidence>
<dbReference type="EMBL" id="PXOF01000016">
    <property type="protein sequence ID" value="RGP75180.1"/>
    <property type="molecule type" value="Genomic_DNA"/>
</dbReference>
<dbReference type="PANTHER" id="PTHR47804:SF3">
    <property type="entry name" value="PROTEIN BRE4"/>
    <property type="match status" value="1"/>
</dbReference>
<comment type="subcellular location">
    <subcellularLocation>
        <location evidence="1">Membrane</location>
        <topology evidence="1">Multi-pass membrane protein</topology>
    </subcellularLocation>
</comment>
<feature type="domain" description="Putative ER transporter 6TM N-terminal" evidence="7">
    <location>
        <begin position="182"/>
        <end position="254"/>
    </location>
</feature>
<dbReference type="STRING" id="5514.A0A395SRT6"/>
<feature type="transmembrane region" description="Helical" evidence="6">
    <location>
        <begin position="262"/>
        <end position="281"/>
    </location>
</feature>
<gene>
    <name evidence="8" type="ORF">FSPOR_802</name>
</gene>
<feature type="compositionally biased region" description="Polar residues" evidence="5">
    <location>
        <begin position="8"/>
        <end position="24"/>
    </location>
</feature>
<feature type="transmembrane region" description="Helical" evidence="6">
    <location>
        <begin position="233"/>
        <end position="256"/>
    </location>
</feature>
<feature type="transmembrane region" description="Helical" evidence="6">
    <location>
        <begin position="804"/>
        <end position="825"/>
    </location>
</feature>
<keyword evidence="9" id="KW-1185">Reference proteome</keyword>
<evidence type="ECO:0000256" key="6">
    <source>
        <dbReference type="SAM" id="Phobius"/>
    </source>
</evidence>
<feature type="transmembrane region" description="Helical" evidence="6">
    <location>
        <begin position="670"/>
        <end position="687"/>
    </location>
</feature>
<evidence type="ECO:0000313" key="9">
    <source>
        <dbReference type="Proteomes" id="UP000266152"/>
    </source>
</evidence>
<feature type="transmembrane region" description="Helical" evidence="6">
    <location>
        <begin position="721"/>
        <end position="741"/>
    </location>
</feature>
<reference evidence="8 9" key="1">
    <citation type="journal article" date="2018" name="PLoS Pathog.">
        <title>Evolution of structural diversity of trichothecenes, a family of toxins produced by plant pathogenic and entomopathogenic fungi.</title>
        <authorList>
            <person name="Proctor R.H."/>
            <person name="McCormick S.P."/>
            <person name="Kim H.S."/>
            <person name="Cardoza R.E."/>
            <person name="Stanley A.M."/>
            <person name="Lindo L."/>
            <person name="Kelly A."/>
            <person name="Brown D.W."/>
            <person name="Lee T."/>
            <person name="Vaughan M.M."/>
            <person name="Alexander N.J."/>
            <person name="Busman M."/>
            <person name="Gutierrez S."/>
        </authorList>
    </citation>
    <scope>NUCLEOTIDE SEQUENCE [LARGE SCALE GENOMIC DNA]</scope>
    <source>
        <strain evidence="8 9">NRRL 3299</strain>
    </source>
</reference>
<feature type="transmembrane region" description="Helical" evidence="6">
    <location>
        <begin position="772"/>
        <end position="792"/>
    </location>
</feature>
<dbReference type="InterPro" id="IPR018823">
    <property type="entry name" value="ArAE_2_N"/>
</dbReference>
<dbReference type="InterPro" id="IPR052430">
    <property type="entry name" value="IVT-Associated"/>
</dbReference>
<dbReference type="Proteomes" id="UP000266152">
    <property type="component" value="Unassembled WGS sequence"/>
</dbReference>
<keyword evidence="2 6" id="KW-0812">Transmembrane</keyword>
<keyword evidence="4 6" id="KW-0472">Membrane</keyword>
<dbReference type="PANTHER" id="PTHR47804">
    <property type="entry name" value="60S RIBOSOMAL PROTEIN L19"/>
    <property type="match status" value="1"/>
</dbReference>
<dbReference type="AlphaFoldDB" id="A0A395SRT6"/>
<dbReference type="InterPro" id="IPR023244">
    <property type="entry name" value="Brefeldin_A-sensitivity_4"/>
</dbReference>
<evidence type="ECO:0000256" key="5">
    <source>
        <dbReference type="SAM" id="MobiDB-lite"/>
    </source>
</evidence>
<accession>A0A395SRT6</accession>
<name>A0A395SRT6_FUSSP</name>
<organism evidence="8 9">
    <name type="scientific">Fusarium sporotrichioides</name>
    <dbReference type="NCBI Taxonomy" id="5514"/>
    <lineage>
        <taxon>Eukaryota</taxon>
        <taxon>Fungi</taxon>
        <taxon>Dikarya</taxon>
        <taxon>Ascomycota</taxon>
        <taxon>Pezizomycotina</taxon>
        <taxon>Sordariomycetes</taxon>
        <taxon>Hypocreomycetidae</taxon>
        <taxon>Hypocreales</taxon>
        <taxon>Nectriaceae</taxon>
        <taxon>Fusarium</taxon>
    </lineage>
</organism>
<feature type="transmembrane region" description="Helical" evidence="6">
    <location>
        <begin position="747"/>
        <end position="765"/>
    </location>
</feature>
<keyword evidence="3 6" id="KW-1133">Transmembrane helix</keyword>
<comment type="caution">
    <text evidence="8">The sequence shown here is derived from an EMBL/GenBank/DDBJ whole genome shotgun (WGS) entry which is preliminary data.</text>
</comment>